<evidence type="ECO:0000313" key="2">
    <source>
        <dbReference type="EMBL" id="HIX61399.1"/>
    </source>
</evidence>
<organism evidence="2 3">
    <name type="scientific">Candidatus Halomonas stercoripullorum</name>
    <dbReference type="NCBI Taxonomy" id="2838617"/>
    <lineage>
        <taxon>Bacteria</taxon>
        <taxon>Pseudomonadati</taxon>
        <taxon>Pseudomonadota</taxon>
        <taxon>Gammaproteobacteria</taxon>
        <taxon>Oceanospirillales</taxon>
        <taxon>Halomonadaceae</taxon>
        <taxon>Halomonas</taxon>
    </lineage>
</organism>
<evidence type="ECO:0000313" key="3">
    <source>
        <dbReference type="Proteomes" id="UP000824248"/>
    </source>
</evidence>
<accession>A0A9D1WM15</accession>
<dbReference type="InterPro" id="IPR053147">
    <property type="entry name" value="Hsp_HslJ-like"/>
</dbReference>
<dbReference type="InterPro" id="IPR005184">
    <property type="entry name" value="DUF306_Meta_HslJ"/>
</dbReference>
<dbReference type="Gene3D" id="2.40.128.270">
    <property type="match status" value="1"/>
</dbReference>
<feature type="domain" description="DUF306" evidence="1">
    <location>
        <begin position="43"/>
        <end position="153"/>
    </location>
</feature>
<evidence type="ECO:0000259" key="1">
    <source>
        <dbReference type="Pfam" id="PF03724"/>
    </source>
</evidence>
<dbReference type="PANTHER" id="PTHR35535:SF1">
    <property type="entry name" value="HEAT SHOCK PROTEIN HSLJ"/>
    <property type="match status" value="1"/>
</dbReference>
<dbReference type="AlphaFoldDB" id="A0A9D1WM15"/>
<comment type="caution">
    <text evidence="2">The sequence shown here is derived from an EMBL/GenBank/DDBJ whole genome shotgun (WGS) entry which is preliminary data.</text>
</comment>
<protein>
    <submittedName>
        <fullName evidence="2">META domain-containing protein</fullName>
    </submittedName>
</protein>
<dbReference type="Proteomes" id="UP000824248">
    <property type="component" value="Unassembled WGS sequence"/>
</dbReference>
<sequence length="158" mass="17172">MVIHPDEHESFMMKRMFIPLLPALATIALAGCTATAERTAGDEPLVNTYWKLTDLEGAAVEAVDNQREAHIVLHTEENRVAGSGGCNRLMGSYRLDGDALSFGQLATTMMACADGMQTEHAFLEVLEKVSAWEVTGSNLTLKDGTGDDVARFEAVHLY</sequence>
<dbReference type="InterPro" id="IPR038670">
    <property type="entry name" value="HslJ-like_sf"/>
</dbReference>
<gene>
    <name evidence="2" type="ORF">H9854_04090</name>
</gene>
<reference evidence="2" key="1">
    <citation type="journal article" date="2021" name="PeerJ">
        <title>Extensive microbial diversity within the chicken gut microbiome revealed by metagenomics and culture.</title>
        <authorList>
            <person name="Gilroy R."/>
            <person name="Ravi A."/>
            <person name="Getino M."/>
            <person name="Pursley I."/>
            <person name="Horton D.L."/>
            <person name="Alikhan N.F."/>
            <person name="Baker D."/>
            <person name="Gharbi K."/>
            <person name="Hall N."/>
            <person name="Watson M."/>
            <person name="Adriaenssens E.M."/>
            <person name="Foster-Nyarko E."/>
            <person name="Jarju S."/>
            <person name="Secka A."/>
            <person name="Antonio M."/>
            <person name="Oren A."/>
            <person name="Chaudhuri R.R."/>
            <person name="La Ragione R."/>
            <person name="Hildebrand F."/>
            <person name="Pallen M.J."/>
        </authorList>
    </citation>
    <scope>NUCLEOTIDE SEQUENCE</scope>
    <source>
        <strain evidence="2">1193</strain>
    </source>
</reference>
<reference evidence="2" key="2">
    <citation type="submission" date="2021-04" db="EMBL/GenBank/DDBJ databases">
        <authorList>
            <person name="Gilroy R."/>
        </authorList>
    </citation>
    <scope>NUCLEOTIDE SEQUENCE</scope>
    <source>
        <strain evidence="2">1193</strain>
    </source>
</reference>
<dbReference type="EMBL" id="DXFC01000119">
    <property type="protein sequence ID" value="HIX61399.1"/>
    <property type="molecule type" value="Genomic_DNA"/>
</dbReference>
<proteinExistence type="predicted"/>
<dbReference type="PANTHER" id="PTHR35535">
    <property type="entry name" value="HEAT SHOCK PROTEIN HSLJ"/>
    <property type="match status" value="1"/>
</dbReference>
<name>A0A9D1WM15_9GAMM</name>
<dbReference type="Pfam" id="PF03724">
    <property type="entry name" value="META"/>
    <property type="match status" value="1"/>
</dbReference>